<feature type="compositionally biased region" description="Basic and acidic residues" evidence="1">
    <location>
        <begin position="40"/>
        <end position="59"/>
    </location>
</feature>
<reference evidence="3" key="1">
    <citation type="submission" date="2019-11" db="EMBL/GenBank/DDBJ databases">
        <authorList>
            <person name="Falquet L."/>
            <person name="Falquet L."/>
        </authorList>
    </citation>
    <scope>NUCLEOTIDE SEQUENCE</scope>
    <source>
        <strain evidence="3">14/OD_0535</strain>
    </source>
</reference>
<feature type="region of interest" description="Disordered" evidence="1">
    <location>
        <begin position="28"/>
        <end position="78"/>
    </location>
</feature>
<organism evidence="3">
    <name type="scientific">Mycoplasma feriruminatoris</name>
    <dbReference type="NCBI Taxonomy" id="1179777"/>
    <lineage>
        <taxon>Bacteria</taxon>
        <taxon>Bacillati</taxon>
        <taxon>Mycoplasmatota</taxon>
        <taxon>Mollicutes</taxon>
        <taxon>Mycoplasmataceae</taxon>
        <taxon>Mycoplasma</taxon>
    </lineage>
</organism>
<proteinExistence type="predicted"/>
<sequence>MKKFLTILSFLTTISSSLAVVACKTPMTSIKGNDTNNDLSNKENNSDKNKTVDKQKEPNTKSPNNTTQSDEPQKTPEQIEKEGKKFTEKIKEELNAAIKKNDLDKIKEISEAVVSKNLQTTSNIKLNEISTKFNSKIQKWQKNMNLDEIQLEFLTIFNEYISGSQKTEAIKKYTQITKDTNIKTIIDKLQHLFRESLQTDLEEEYQKVNNDFNNLIKDKKYENLKEKLFDLIDKTIKLEKPINKR</sequence>
<dbReference type="EMBL" id="LR739236">
    <property type="protein sequence ID" value="VZS00216.1"/>
    <property type="molecule type" value="Genomic_DNA"/>
</dbReference>
<accession>A0A654IMZ7</accession>
<evidence type="ECO:0008006" key="4">
    <source>
        <dbReference type="Google" id="ProtNLM"/>
    </source>
</evidence>
<protein>
    <recommendedName>
        <fullName evidence="4">Lipoprotein</fullName>
    </recommendedName>
</protein>
<keyword evidence="2" id="KW-0732">Signal</keyword>
<dbReference type="AlphaFoldDB" id="A0A654IMZ7"/>
<feature type="chain" id="PRO_5025058349" description="Lipoprotein" evidence="2">
    <location>
        <begin position="20"/>
        <end position="245"/>
    </location>
</feature>
<feature type="compositionally biased region" description="Polar residues" evidence="1">
    <location>
        <begin position="60"/>
        <end position="70"/>
    </location>
</feature>
<dbReference type="RefSeq" id="WP_347938165.1">
    <property type="nucleotide sequence ID" value="NZ_CP142077.1"/>
</dbReference>
<name>A0A654IMZ7_9MOLU</name>
<gene>
    <name evidence="3" type="ORF">MF5583_00492</name>
</gene>
<feature type="signal peptide" evidence="2">
    <location>
        <begin position="1"/>
        <end position="19"/>
    </location>
</feature>
<evidence type="ECO:0000313" key="3">
    <source>
        <dbReference type="EMBL" id="VZS00216.1"/>
    </source>
</evidence>
<dbReference type="PROSITE" id="PS51257">
    <property type="entry name" value="PROKAR_LIPOPROTEIN"/>
    <property type="match status" value="1"/>
</dbReference>
<feature type="compositionally biased region" description="Polar residues" evidence="1">
    <location>
        <begin position="28"/>
        <end position="39"/>
    </location>
</feature>
<evidence type="ECO:0000256" key="2">
    <source>
        <dbReference type="SAM" id="SignalP"/>
    </source>
</evidence>
<evidence type="ECO:0000256" key="1">
    <source>
        <dbReference type="SAM" id="MobiDB-lite"/>
    </source>
</evidence>